<feature type="transmembrane region" description="Helical" evidence="2">
    <location>
        <begin position="43"/>
        <end position="66"/>
    </location>
</feature>
<evidence type="ECO:0000256" key="1">
    <source>
        <dbReference type="SAM" id="MobiDB-lite"/>
    </source>
</evidence>
<name>A0A6G3Y044_9ACTN</name>
<dbReference type="EMBL" id="JAAGMN010010206">
    <property type="protein sequence ID" value="NEE23277.1"/>
    <property type="molecule type" value="Genomic_DNA"/>
</dbReference>
<keyword evidence="2" id="KW-0472">Membrane</keyword>
<dbReference type="AlphaFoldDB" id="A0A6G3Y044"/>
<gene>
    <name evidence="3" type="ORF">G3M58_94615</name>
</gene>
<keyword evidence="2" id="KW-1133">Transmembrane helix</keyword>
<sequence>MTALLTEKNGTARRSPATGSPPSSPRRRPGRERAFDDVPRWQIYLPLGLYLLFTLIPFYWMLLFAVRPAGSTSLVPWPMTGAHFSKV</sequence>
<reference evidence="3" key="1">
    <citation type="submission" date="2020-01" db="EMBL/GenBank/DDBJ databases">
        <title>Insect and environment-associated Actinomycetes.</title>
        <authorList>
            <person name="Currrie C."/>
            <person name="Chevrette M."/>
            <person name="Carlson C."/>
            <person name="Stubbendieck R."/>
            <person name="Wendt-Pienkowski E."/>
        </authorList>
    </citation>
    <scope>NUCLEOTIDE SEQUENCE</scope>
    <source>
        <strain evidence="3">SID7499</strain>
    </source>
</reference>
<evidence type="ECO:0000313" key="3">
    <source>
        <dbReference type="EMBL" id="NEE23277.1"/>
    </source>
</evidence>
<feature type="non-terminal residue" evidence="3">
    <location>
        <position position="87"/>
    </location>
</feature>
<organism evidence="3">
    <name type="scientific">Streptomyces sp. SID7499</name>
    <dbReference type="NCBI Taxonomy" id="2706086"/>
    <lineage>
        <taxon>Bacteria</taxon>
        <taxon>Bacillati</taxon>
        <taxon>Actinomycetota</taxon>
        <taxon>Actinomycetes</taxon>
        <taxon>Kitasatosporales</taxon>
        <taxon>Streptomycetaceae</taxon>
        <taxon>Streptomyces</taxon>
    </lineage>
</organism>
<keyword evidence="2" id="KW-0812">Transmembrane</keyword>
<comment type="caution">
    <text evidence="3">The sequence shown here is derived from an EMBL/GenBank/DDBJ whole genome shotgun (WGS) entry which is preliminary data.</text>
</comment>
<feature type="region of interest" description="Disordered" evidence="1">
    <location>
        <begin position="1"/>
        <end position="33"/>
    </location>
</feature>
<feature type="compositionally biased region" description="Low complexity" evidence="1">
    <location>
        <begin position="12"/>
        <end position="21"/>
    </location>
</feature>
<accession>A0A6G3Y044</accession>
<evidence type="ECO:0000256" key="2">
    <source>
        <dbReference type="SAM" id="Phobius"/>
    </source>
</evidence>
<protein>
    <submittedName>
        <fullName evidence="3">Carbohydrate ABC transporter permease</fullName>
    </submittedName>
</protein>
<proteinExistence type="predicted"/>